<feature type="domain" description="Rhodanese" evidence="1">
    <location>
        <begin position="4"/>
        <end position="40"/>
    </location>
</feature>
<evidence type="ECO:0000259" key="1">
    <source>
        <dbReference type="PROSITE" id="PS50206"/>
    </source>
</evidence>
<dbReference type="InterPro" id="IPR036291">
    <property type="entry name" value="NAD(P)-bd_dom_sf"/>
</dbReference>
<reference evidence="3" key="1">
    <citation type="submission" date="2023-09" db="EMBL/GenBank/DDBJ databases">
        <authorList>
            <person name="Zhang C."/>
        </authorList>
    </citation>
    <scope>NUCLEOTIDE SEQUENCE [LARGE SCALE GENOMIC DNA]</scope>
    <source>
        <strain evidence="3">SQ149</strain>
    </source>
</reference>
<name>A0ABY9U4J7_9GAMM</name>
<dbReference type="EMBL" id="CP134145">
    <property type="protein sequence ID" value="WNC73984.1"/>
    <property type="molecule type" value="Genomic_DNA"/>
</dbReference>
<keyword evidence="3" id="KW-1185">Reference proteome</keyword>
<sequence>MSSNKPVVVYGASGYTGRLVCEFLRQYNIPFIAAGRNAEKLEKIMQNVPGIETADYEVAAVEHSVEALTELFSGAQVVCNIVGPFETYGETVVEAALNANCHYIDTTGEPAFVKTIIEKFAADFEAKGLLMAPCTAYMYTPAEICARICLEEGDIDTLEVATAGNFVPTHASTQSIYSLFSHDAQYLMNNEFVSWPAGKGYEIQVPGYAVNQIVHPWGGGTLPTVFKNDPRVRTCRQYSGTANREVMEGVIALQQDFEANFRTLPEDQQVVEMKKMVDAVPPFTPPREETLVHRSCDFAVGTGSAGGKKVVMQSTSPYTQTGMIQAATAAKLIASGTSKAGFATACEAVDYKYLLGQLKQFFPLKLTVTDI</sequence>
<protein>
    <submittedName>
        <fullName evidence="2">DUF5938 domain-containing protein</fullName>
    </submittedName>
</protein>
<proteinExistence type="predicted"/>
<dbReference type="Gene3D" id="3.40.50.720">
    <property type="entry name" value="NAD(P)-binding Rossmann-like Domain"/>
    <property type="match status" value="1"/>
</dbReference>
<dbReference type="InterPro" id="IPR005097">
    <property type="entry name" value="Sacchrp_dh_NADP-bd"/>
</dbReference>
<dbReference type="RefSeq" id="WP_348393094.1">
    <property type="nucleotide sequence ID" value="NZ_CP134145.1"/>
</dbReference>
<accession>A0ABY9U4J7</accession>
<dbReference type="PROSITE" id="PS50206">
    <property type="entry name" value="RHODANESE_3"/>
    <property type="match status" value="1"/>
</dbReference>
<evidence type="ECO:0000313" key="2">
    <source>
        <dbReference type="EMBL" id="WNC73984.1"/>
    </source>
</evidence>
<gene>
    <name evidence="2" type="ORF">RGQ13_08325</name>
</gene>
<evidence type="ECO:0000313" key="3">
    <source>
        <dbReference type="Proteomes" id="UP001258994"/>
    </source>
</evidence>
<dbReference type="Pfam" id="PF19362">
    <property type="entry name" value="DUF5938"/>
    <property type="match status" value="1"/>
</dbReference>
<dbReference type="PANTHER" id="PTHR43781">
    <property type="entry name" value="SACCHAROPINE DEHYDROGENASE"/>
    <property type="match status" value="1"/>
</dbReference>
<dbReference type="Pfam" id="PF03435">
    <property type="entry name" value="Sacchrp_dh_NADP"/>
    <property type="match status" value="1"/>
</dbReference>
<organism evidence="2 3">
    <name type="scientific">Thalassotalea psychrophila</name>
    <dbReference type="NCBI Taxonomy" id="3065647"/>
    <lineage>
        <taxon>Bacteria</taxon>
        <taxon>Pseudomonadati</taxon>
        <taxon>Pseudomonadota</taxon>
        <taxon>Gammaproteobacteria</taxon>
        <taxon>Alteromonadales</taxon>
        <taxon>Colwelliaceae</taxon>
        <taxon>Thalassotalea</taxon>
    </lineage>
</organism>
<dbReference type="InterPro" id="IPR001763">
    <property type="entry name" value="Rhodanese-like_dom"/>
</dbReference>
<dbReference type="PANTHER" id="PTHR43781:SF1">
    <property type="entry name" value="SACCHAROPINE DEHYDROGENASE"/>
    <property type="match status" value="1"/>
</dbReference>
<dbReference type="InterPro" id="IPR045982">
    <property type="entry name" value="DUF5938"/>
</dbReference>
<dbReference type="SUPFAM" id="SSF51735">
    <property type="entry name" value="NAD(P)-binding Rossmann-fold domains"/>
    <property type="match status" value="1"/>
</dbReference>
<dbReference type="Proteomes" id="UP001258994">
    <property type="component" value="Chromosome"/>
</dbReference>